<feature type="compositionally biased region" description="Polar residues" evidence="1">
    <location>
        <begin position="34"/>
        <end position="43"/>
    </location>
</feature>
<comment type="caution">
    <text evidence="2">The sequence shown here is derived from an EMBL/GenBank/DDBJ whole genome shotgun (WGS) entry which is preliminary data.</text>
</comment>
<sequence>MESTRSLNVKPAPRKAVCKAPIRPGPPPPDRETSQPGSMLNYANTDTCDALIDDLNIQGRAENTARPSSTVYTLNAPLPPISKAGNENGRVAKPATLFSQMPPTDPNYKRPLGSSFSVSKRYGL</sequence>
<evidence type="ECO:0000313" key="3">
    <source>
        <dbReference type="Proteomes" id="UP000235388"/>
    </source>
</evidence>
<gene>
    <name evidence="2" type="ORF">PCANC_01059</name>
</gene>
<evidence type="ECO:0000256" key="1">
    <source>
        <dbReference type="SAM" id="MobiDB-lite"/>
    </source>
</evidence>
<dbReference type="EMBL" id="PGCJ01000009">
    <property type="protein sequence ID" value="PLW57592.1"/>
    <property type="molecule type" value="Genomic_DNA"/>
</dbReference>
<proteinExistence type="predicted"/>
<dbReference type="Proteomes" id="UP000235388">
    <property type="component" value="Unassembled WGS sequence"/>
</dbReference>
<feature type="region of interest" description="Disordered" evidence="1">
    <location>
        <begin position="97"/>
        <end position="124"/>
    </location>
</feature>
<reference evidence="2 3" key="1">
    <citation type="submission" date="2017-11" db="EMBL/GenBank/DDBJ databases">
        <title>De novo assembly and phasing of dikaryotic genomes from two isolates of Puccinia coronata f. sp. avenae, the causal agent of oat crown rust.</title>
        <authorList>
            <person name="Miller M.E."/>
            <person name="Zhang Y."/>
            <person name="Omidvar V."/>
            <person name="Sperschneider J."/>
            <person name="Schwessinger B."/>
            <person name="Raley C."/>
            <person name="Palmer J.M."/>
            <person name="Garnica D."/>
            <person name="Upadhyaya N."/>
            <person name="Rathjen J."/>
            <person name="Taylor J.M."/>
            <person name="Park R.F."/>
            <person name="Dodds P.N."/>
            <person name="Hirsch C.D."/>
            <person name="Kianian S.F."/>
            <person name="Figueroa M."/>
        </authorList>
    </citation>
    <scope>NUCLEOTIDE SEQUENCE [LARGE SCALE GENOMIC DNA]</scope>
    <source>
        <strain evidence="2">12NC29</strain>
    </source>
</reference>
<feature type="region of interest" description="Disordered" evidence="1">
    <location>
        <begin position="1"/>
        <end position="43"/>
    </location>
</feature>
<keyword evidence="3" id="KW-1185">Reference proteome</keyword>
<dbReference type="AlphaFoldDB" id="A0A2N5W5U2"/>
<name>A0A2N5W5U2_9BASI</name>
<evidence type="ECO:0000313" key="2">
    <source>
        <dbReference type="EMBL" id="PLW57592.1"/>
    </source>
</evidence>
<organism evidence="2 3">
    <name type="scientific">Puccinia coronata f. sp. avenae</name>
    <dbReference type="NCBI Taxonomy" id="200324"/>
    <lineage>
        <taxon>Eukaryota</taxon>
        <taxon>Fungi</taxon>
        <taxon>Dikarya</taxon>
        <taxon>Basidiomycota</taxon>
        <taxon>Pucciniomycotina</taxon>
        <taxon>Pucciniomycetes</taxon>
        <taxon>Pucciniales</taxon>
        <taxon>Pucciniaceae</taxon>
        <taxon>Puccinia</taxon>
    </lineage>
</organism>
<accession>A0A2N5W5U2</accession>
<protein>
    <submittedName>
        <fullName evidence="2">Uncharacterized protein</fullName>
    </submittedName>
</protein>